<dbReference type="Pfam" id="PF01917">
    <property type="entry name" value="Flagellin_arch-type"/>
    <property type="match status" value="1"/>
</dbReference>
<evidence type="ECO:0000256" key="1">
    <source>
        <dbReference type="SAM" id="Phobius"/>
    </source>
</evidence>
<keyword evidence="1" id="KW-0812">Transmembrane</keyword>
<feature type="transmembrane region" description="Helical" evidence="1">
    <location>
        <begin position="21"/>
        <end position="45"/>
    </location>
</feature>
<proteinExistence type="predicted"/>
<name>A0ABZ2J3P4_9CHLR</name>
<dbReference type="Proteomes" id="UP001375370">
    <property type="component" value="Chromosome"/>
</dbReference>
<keyword evidence="1" id="KW-1133">Transmembrane helix</keyword>
<keyword evidence="1" id="KW-0472">Membrane</keyword>
<dbReference type="NCBIfam" id="TIGR02537">
    <property type="entry name" value="arch_flag_Nterm"/>
    <property type="match status" value="1"/>
</dbReference>
<dbReference type="InterPro" id="IPR002774">
    <property type="entry name" value="Flagellin_arc-type"/>
</dbReference>
<accession>A0ABZ2J3P4</accession>
<organism evidence="2 3">
    <name type="scientific">Candidatus Dehalogenimonas loeffleri</name>
    <dbReference type="NCBI Taxonomy" id="3127115"/>
    <lineage>
        <taxon>Bacteria</taxon>
        <taxon>Bacillati</taxon>
        <taxon>Chloroflexota</taxon>
        <taxon>Dehalococcoidia</taxon>
        <taxon>Dehalococcoidales</taxon>
        <taxon>Dehalococcoidaceae</taxon>
        <taxon>Dehalogenimonas</taxon>
    </lineage>
</organism>
<dbReference type="PANTHER" id="PTHR35903:SF1">
    <property type="entry name" value="FLAGELLIN B1"/>
    <property type="match status" value="1"/>
</dbReference>
<protein>
    <submittedName>
        <fullName evidence="2">Archaellin/type IV pilin N-terminal domain-containing protein</fullName>
    </submittedName>
</protein>
<dbReference type="RefSeq" id="WP_338737765.1">
    <property type="nucleotide sequence ID" value="NZ_CP146612.1"/>
</dbReference>
<gene>
    <name evidence="2" type="ORF">V8247_00720</name>
</gene>
<dbReference type="InterPro" id="IPR013373">
    <property type="entry name" value="Flagellin/pilin_N_arc"/>
</dbReference>
<evidence type="ECO:0000313" key="3">
    <source>
        <dbReference type="Proteomes" id="UP001375370"/>
    </source>
</evidence>
<dbReference type="PANTHER" id="PTHR35903">
    <property type="entry name" value="FLAGELLIN B1"/>
    <property type="match status" value="1"/>
</dbReference>
<reference evidence="2 3" key="1">
    <citation type="submission" date="2024-03" db="EMBL/GenBank/DDBJ databases">
        <title>A Dehalogenimonas Isolated from Estuarine Sediments Dihaloeliminates Chlorinated Alkanes.</title>
        <authorList>
            <person name="Yang Y."/>
            <person name="Wang H."/>
        </authorList>
    </citation>
    <scope>NUCLEOTIDE SEQUENCE [LARGE SCALE GENOMIC DNA]</scope>
    <source>
        <strain evidence="2 3">W</strain>
    </source>
</reference>
<sequence length="191" mass="19818">MLSKLINRIMKGKKGITGLETAIILIAFVTVAAVLAYTVLSAGLFSSERGKEAVYGGLESAQSTLTLKGSVIGEAATTDLDTVTFTLALAIAGPKVDMGSLVVNYLDVDEVVMGTTDFTFALSDGSTERGAADILEGDEQMVIVLDIATIAATTPPQAYDTFTVQIIPPTGASLTIQRTLPGGLTAVMNLN</sequence>
<keyword evidence="3" id="KW-1185">Reference proteome</keyword>
<evidence type="ECO:0000313" key="2">
    <source>
        <dbReference type="EMBL" id="WWX25526.1"/>
    </source>
</evidence>
<dbReference type="EMBL" id="CP146612">
    <property type="protein sequence ID" value="WWX25526.1"/>
    <property type="molecule type" value="Genomic_DNA"/>
</dbReference>